<dbReference type="GO" id="GO:0090729">
    <property type="term" value="F:toxin activity"/>
    <property type="evidence" value="ECO:0007669"/>
    <property type="project" value="UniProtKB-KW"/>
</dbReference>
<dbReference type="PROSITE" id="PS51670">
    <property type="entry name" value="SHKT"/>
    <property type="match status" value="3"/>
</dbReference>
<dbReference type="SMART" id="SM00254">
    <property type="entry name" value="ShKT"/>
    <property type="match status" value="3"/>
</dbReference>
<evidence type="ECO:0000256" key="3">
    <source>
        <dbReference type="SAM" id="SignalP"/>
    </source>
</evidence>
<feature type="domain" description="ShKT" evidence="4">
    <location>
        <begin position="56"/>
        <end position="92"/>
    </location>
</feature>
<protein>
    <recommendedName>
        <fullName evidence="4">ShKT domain-containing protein</fullName>
    </recommendedName>
</protein>
<dbReference type="InterPro" id="IPR003582">
    <property type="entry name" value="ShKT_dom"/>
</dbReference>
<comment type="caution">
    <text evidence="2">Lacks conserved residue(s) required for the propagation of feature annotation.</text>
</comment>
<accession>A0A913Y9L9</accession>
<feature type="chain" id="PRO_5037686662" description="ShKT domain-containing protein" evidence="3">
    <location>
        <begin position="19"/>
        <end position="211"/>
    </location>
</feature>
<dbReference type="EnsemblMetazoa" id="XM_021061344.2">
    <property type="protein sequence ID" value="XP_020917003.1"/>
    <property type="gene ID" value="LOC110254364"/>
</dbReference>
<name>A0A913Y9L9_EXADI</name>
<dbReference type="Pfam" id="PF01549">
    <property type="entry name" value="ShK"/>
    <property type="match status" value="3"/>
</dbReference>
<evidence type="ECO:0000256" key="2">
    <source>
        <dbReference type="PROSITE-ProRule" id="PRU01005"/>
    </source>
</evidence>
<keyword evidence="3" id="KW-0732">Signal</keyword>
<dbReference type="AlphaFoldDB" id="A0A913Y9L9"/>
<proteinExistence type="predicted"/>
<keyword evidence="1" id="KW-0800">Toxin</keyword>
<feature type="signal peptide" evidence="3">
    <location>
        <begin position="1"/>
        <end position="18"/>
    </location>
</feature>
<sequence>MYARIAFLVLFALCCVQGGRKNKGKHRAKAYRRFPKPERWMLYSSEYDPVVEENGCFDLYGPRCVLYANNPGYCHYNEEFMKKFCKKSCKWCKDMGDRDPIMGRIQSLTNGGGLKNEKLIQGFLNGDCEDLLDDCSKYIKTPDDCNNHSSLTRKYCARTCGHCCSDRIAECSLFIKRESQCTSLNGFFRKYCPSTCKFCGPPRKPAKTKDC</sequence>
<evidence type="ECO:0000313" key="5">
    <source>
        <dbReference type="EnsemblMetazoa" id="XP_020917003.1"/>
    </source>
</evidence>
<evidence type="ECO:0000256" key="1">
    <source>
        <dbReference type="ARBA" id="ARBA00022656"/>
    </source>
</evidence>
<feature type="domain" description="ShKT" evidence="4">
    <location>
        <begin position="164"/>
        <end position="199"/>
    </location>
</feature>
<dbReference type="PANTHER" id="PTHR21724">
    <property type="entry name" value="SHKT DOMAIN-CONTAINING PROTEIN"/>
    <property type="match status" value="1"/>
</dbReference>
<keyword evidence="6" id="KW-1185">Reference proteome</keyword>
<dbReference type="KEGG" id="epa:110254364"/>
<reference evidence="5" key="1">
    <citation type="submission" date="2022-11" db="UniProtKB">
        <authorList>
            <consortium name="EnsemblMetazoa"/>
        </authorList>
    </citation>
    <scope>IDENTIFICATION</scope>
</reference>
<evidence type="ECO:0000313" key="6">
    <source>
        <dbReference type="Proteomes" id="UP000887567"/>
    </source>
</evidence>
<dbReference type="PANTHER" id="PTHR21724:SF109">
    <property type="entry name" value="SHKT DOMAIN-CONTAINING PROTEIN"/>
    <property type="match status" value="1"/>
</dbReference>
<evidence type="ECO:0000259" key="4">
    <source>
        <dbReference type="PROSITE" id="PS51670"/>
    </source>
</evidence>
<dbReference type="Proteomes" id="UP000887567">
    <property type="component" value="Unplaced"/>
</dbReference>
<feature type="domain" description="ShKT" evidence="4">
    <location>
        <begin position="128"/>
        <end position="163"/>
    </location>
</feature>
<dbReference type="GeneID" id="110254364"/>
<organism evidence="5 6">
    <name type="scientific">Exaiptasia diaphana</name>
    <name type="common">Tropical sea anemone</name>
    <name type="synonym">Aiptasia pulchella</name>
    <dbReference type="NCBI Taxonomy" id="2652724"/>
    <lineage>
        <taxon>Eukaryota</taxon>
        <taxon>Metazoa</taxon>
        <taxon>Cnidaria</taxon>
        <taxon>Anthozoa</taxon>
        <taxon>Hexacorallia</taxon>
        <taxon>Actiniaria</taxon>
        <taxon>Aiptasiidae</taxon>
        <taxon>Exaiptasia</taxon>
    </lineage>
</organism>
<dbReference type="RefSeq" id="XP_020917003.1">
    <property type="nucleotide sequence ID" value="XM_021061344.2"/>
</dbReference>